<accession>A0ABW5R1K6</accession>
<keyword evidence="3" id="KW-1185">Reference proteome</keyword>
<name>A0ABW5R1K6_9BACL</name>
<dbReference type="RefSeq" id="WP_379276351.1">
    <property type="nucleotide sequence ID" value="NZ_JBHUGT010000022.1"/>
</dbReference>
<dbReference type="EMBL" id="JBHUMY010000025">
    <property type="protein sequence ID" value="MFD2662296.1"/>
    <property type="molecule type" value="Genomic_DNA"/>
</dbReference>
<dbReference type="InterPro" id="IPR018604">
    <property type="entry name" value="YycI-like"/>
</dbReference>
<evidence type="ECO:0000259" key="1">
    <source>
        <dbReference type="Pfam" id="PF09648"/>
    </source>
</evidence>
<protein>
    <submittedName>
        <fullName evidence="2">Two-component system regulatory protein YycI</fullName>
    </submittedName>
</protein>
<feature type="domain" description="Regulatory protein YycH-like" evidence="1">
    <location>
        <begin position="66"/>
        <end position="233"/>
    </location>
</feature>
<dbReference type="Proteomes" id="UP001597493">
    <property type="component" value="Unassembled WGS sequence"/>
</dbReference>
<evidence type="ECO:0000313" key="2">
    <source>
        <dbReference type="EMBL" id="MFD2662296.1"/>
    </source>
</evidence>
<comment type="caution">
    <text evidence="2">The sequence shown here is derived from an EMBL/GenBank/DDBJ whole genome shotgun (WGS) entry which is preliminary data.</text>
</comment>
<gene>
    <name evidence="2" type="primary">yycI</name>
    <name evidence="2" type="ORF">ACFSW5_18730</name>
</gene>
<dbReference type="Pfam" id="PF09648">
    <property type="entry name" value="YycI"/>
    <property type="match status" value="1"/>
</dbReference>
<sequence length="247" mass="27523">MDWGRAKTVLIFAFLLLNILLGFQLMDNLEEQLSTSNTTAELPAETLSLMKQKGIELTAALPLETPKLHDLTYSIRNEKEAAEEKPLQTPVDTRIIFSPSELAEQLGSQIPELDQYVFDSMTSTDHVFVLYRRAEGRPMFDVRLELLYSNQKITAYRQVLVDLNDGGDSAKQTVLSAAQVVQILADKYLPNNSVITDVELGYHGQIFDSETQVAAPTWRILLEDGPPYYVDAISGKVAADSGQQPES</sequence>
<organism evidence="2 3">
    <name type="scientific">Paenibacillus thailandensis</name>
    <dbReference type="NCBI Taxonomy" id="393250"/>
    <lineage>
        <taxon>Bacteria</taxon>
        <taxon>Bacillati</taxon>
        <taxon>Bacillota</taxon>
        <taxon>Bacilli</taxon>
        <taxon>Bacillales</taxon>
        <taxon>Paenibacillaceae</taxon>
        <taxon>Paenibacillus</taxon>
    </lineage>
</organism>
<evidence type="ECO:0000313" key="3">
    <source>
        <dbReference type="Proteomes" id="UP001597493"/>
    </source>
</evidence>
<dbReference type="Gene3D" id="2.40.128.690">
    <property type="entry name" value="YycH protein, domain 3-like"/>
    <property type="match status" value="1"/>
</dbReference>
<reference evidence="3" key="1">
    <citation type="journal article" date="2019" name="Int. J. Syst. Evol. Microbiol.">
        <title>The Global Catalogue of Microorganisms (GCM) 10K type strain sequencing project: providing services to taxonomists for standard genome sequencing and annotation.</title>
        <authorList>
            <consortium name="The Broad Institute Genomics Platform"/>
            <consortium name="The Broad Institute Genome Sequencing Center for Infectious Disease"/>
            <person name="Wu L."/>
            <person name="Ma J."/>
        </authorList>
    </citation>
    <scope>NUCLEOTIDE SEQUENCE [LARGE SCALE GENOMIC DNA]</scope>
    <source>
        <strain evidence="3">TISTR 1827</strain>
    </source>
</reference>
<proteinExistence type="predicted"/>